<feature type="region of interest" description="Disordered" evidence="1">
    <location>
        <begin position="1"/>
        <end position="22"/>
    </location>
</feature>
<gene>
    <name evidence="2" type="ORF">FA13DRAFT_1285303</name>
</gene>
<feature type="compositionally biased region" description="Basic and acidic residues" evidence="1">
    <location>
        <begin position="124"/>
        <end position="135"/>
    </location>
</feature>
<protein>
    <submittedName>
        <fullName evidence="2">Uncharacterized protein</fullName>
    </submittedName>
</protein>
<proteinExistence type="predicted"/>
<comment type="caution">
    <text evidence="2">The sequence shown here is derived from an EMBL/GenBank/DDBJ whole genome shotgun (WGS) entry which is preliminary data.</text>
</comment>
<name>A0A4Y7R6A3_COPMI</name>
<feature type="compositionally biased region" description="Basic and acidic residues" evidence="1">
    <location>
        <begin position="56"/>
        <end position="78"/>
    </location>
</feature>
<evidence type="ECO:0000313" key="2">
    <source>
        <dbReference type="EMBL" id="TEB04494.1"/>
    </source>
</evidence>
<dbReference type="Proteomes" id="UP000298030">
    <property type="component" value="Unassembled WGS sequence"/>
</dbReference>
<accession>A0A4Y7R6A3</accession>
<sequence length="135" mass="15476">MKRSSSDDCTGPPNCHTGSWRLTLDQDVEADKAAFQKTQEEERAKQARNRQVQADINKKRDEVARRKMEKTQNREWDSGKPAATRSRNWAQEVEKDKAAPQKDGSWDKQVAAEESQPASSGWDTKGEYYRCERTA</sequence>
<evidence type="ECO:0000256" key="1">
    <source>
        <dbReference type="SAM" id="MobiDB-lite"/>
    </source>
</evidence>
<feature type="region of interest" description="Disordered" evidence="1">
    <location>
        <begin position="34"/>
        <end position="135"/>
    </location>
</feature>
<reference evidence="2 3" key="1">
    <citation type="journal article" date="2019" name="Nat. Ecol. Evol.">
        <title>Megaphylogeny resolves global patterns of mushroom evolution.</title>
        <authorList>
            <person name="Varga T."/>
            <person name="Krizsan K."/>
            <person name="Foldi C."/>
            <person name="Dima B."/>
            <person name="Sanchez-Garcia M."/>
            <person name="Sanchez-Ramirez S."/>
            <person name="Szollosi G.J."/>
            <person name="Szarkandi J.G."/>
            <person name="Papp V."/>
            <person name="Albert L."/>
            <person name="Andreopoulos W."/>
            <person name="Angelini C."/>
            <person name="Antonin V."/>
            <person name="Barry K.W."/>
            <person name="Bougher N.L."/>
            <person name="Buchanan P."/>
            <person name="Buyck B."/>
            <person name="Bense V."/>
            <person name="Catcheside P."/>
            <person name="Chovatia M."/>
            <person name="Cooper J."/>
            <person name="Damon W."/>
            <person name="Desjardin D."/>
            <person name="Finy P."/>
            <person name="Geml J."/>
            <person name="Haridas S."/>
            <person name="Hughes K."/>
            <person name="Justo A."/>
            <person name="Karasinski D."/>
            <person name="Kautmanova I."/>
            <person name="Kiss B."/>
            <person name="Kocsube S."/>
            <person name="Kotiranta H."/>
            <person name="LaButti K.M."/>
            <person name="Lechner B.E."/>
            <person name="Liimatainen K."/>
            <person name="Lipzen A."/>
            <person name="Lukacs Z."/>
            <person name="Mihaltcheva S."/>
            <person name="Morgado L.N."/>
            <person name="Niskanen T."/>
            <person name="Noordeloos M.E."/>
            <person name="Ohm R.A."/>
            <person name="Ortiz-Santana B."/>
            <person name="Ovrebo C."/>
            <person name="Racz N."/>
            <person name="Riley R."/>
            <person name="Savchenko A."/>
            <person name="Shiryaev A."/>
            <person name="Soop K."/>
            <person name="Spirin V."/>
            <person name="Szebenyi C."/>
            <person name="Tomsovsky M."/>
            <person name="Tulloss R.E."/>
            <person name="Uehling J."/>
            <person name="Grigoriev I.V."/>
            <person name="Vagvolgyi C."/>
            <person name="Papp T."/>
            <person name="Martin F.M."/>
            <person name="Miettinen O."/>
            <person name="Hibbett D.S."/>
            <person name="Nagy L.G."/>
        </authorList>
    </citation>
    <scope>NUCLEOTIDE SEQUENCE [LARGE SCALE GENOMIC DNA]</scope>
    <source>
        <strain evidence="2 3">FP101781</strain>
    </source>
</reference>
<feature type="compositionally biased region" description="Basic and acidic residues" evidence="1">
    <location>
        <begin position="92"/>
        <end position="106"/>
    </location>
</feature>
<feature type="compositionally biased region" description="Basic and acidic residues" evidence="1">
    <location>
        <begin position="34"/>
        <end position="45"/>
    </location>
</feature>
<dbReference type="EMBL" id="QPFP01000627">
    <property type="protein sequence ID" value="TEB04494.1"/>
    <property type="molecule type" value="Genomic_DNA"/>
</dbReference>
<organism evidence="2 3">
    <name type="scientific">Coprinellus micaceus</name>
    <name type="common">Glistening ink-cap mushroom</name>
    <name type="synonym">Coprinus micaceus</name>
    <dbReference type="NCBI Taxonomy" id="71717"/>
    <lineage>
        <taxon>Eukaryota</taxon>
        <taxon>Fungi</taxon>
        <taxon>Dikarya</taxon>
        <taxon>Basidiomycota</taxon>
        <taxon>Agaricomycotina</taxon>
        <taxon>Agaricomycetes</taxon>
        <taxon>Agaricomycetidae</taxon>
        <taxon>Agaricales</taxon>
        <taxon>Agaricineae</taxon>
        <taxon>Psathyrellaceae</taxon>
        <taxon>Coprinellus</taxon>
    </lineage>
</organism>
<dbReference type="AlphaFoldDB" id="A0A4Y7R6A3"/>
<evidence type="ECO:0000313" key="3">
    <source>
        <dbReference type="Proteomes" id="UP000298030"/>
    </source>
</evidence>
<keyword evidence="3" id="KW-1185">Reference proteome</keyword>
<dbReference type="OrthoDB" id="2402960at2759"/>